<dbReference type="Pfam" id="PF12833">
    <property type="entry name" value="HTH_18"/>
    <property type="match status" value="1"/>
</dbReference>
<dbReference type="InterPro" id="IPR050204">
    <property type="entry name" value="AraC_XylS_family_regulators"/>
</dbReference>
<protein>
    <submittedName>
        <fullName evidence="5">AraC family transcriptional activator of mtrCDE</fullName>
    </submittedName>
</protein>
<dbReference type="InterPro" id="IPR009057">
    <property type="entry name" value="Homeodomain-like_sf"/>
</dbReference>
<proteinExistence type="predicted"/>
<comment type="caution">
    <text evidence="5">The sequence shown here is derived from an EMBL/GenBank/DDBJ whole genome shotgun (WGS) entry which is preliminary data.</text>
</comment>
<dbReference type="SUPFAM" id="SSF46689">
    <property type="entry name" value="Homeodomain-like"/>
    <property type="match status" value="2"/>
</dbReference>
<dbReference type="SMART" id="SM00342">
    <property type="entry name" value="HTH_ARAC"/>
    <property type="match status" value="1"/>
</dbReference>
<keyword evidence="1" id="KW-0805">Transcription regulation</keyword>
<accession>A0ABV2EEW4</accession>
<gene>
    <name evidence="5" type="ORF">ABID41_000666</name>
</gene>
<sequence length="331" mass="36367">MANVSTSAPDQPLVRPSTAELNRLLATLEVKVVRLTECLVSRGWRLEVTGPDAPGIHYNLVGEGWLVFENQAPIALRPHTLIIVPPNLDFALEVNGPGALGPNVRVENRRRVVSPADNFGRREAGEPPPELILICGYFQAIYGASIDLFMGLTTPIVEQFDAADRLDDALRKALDELLAQEIGDGAMAAALLKQVMVMLLRRSLASNETWVERFSILSDPQVARAFADMVERPGAAHTVQSLARSAGLSRSVFMERFRHVFSKTPMAALRDLRMRRAARELVAGQASLDQIAYDAGYRDRTGFLRAFRKVYGCAPAEFRAAVDKGDLFVGV</sequence>
<dbReference type="InterPro" id="IPR018060">
    <property type="entry name" value="HTH_AraC"/>
</dbReference>
<feature type="domain" description="HTH araC/xylS-type" evidence="4">
    <location>
        <begin position="220"/>
        <end position="321"/>
    </location>
</feature>
<evidence type="ECO:0000256" key="2">
    <source>
        <dbReference type="ARBA" id="ARBA00023125"/>
    </source>
</evidence>
<dbReference type="EMBL" id="JBEPLU010000001">
    <property type="protein sequence ID" value="MET3525571.1"/>
    <property type="molecule type" value="Genomic_DNA"/>
</dbReference>
<dbReference type="PROSITE" id="PS01124">
    <property type="entry name" value="HTH_ARAC_FAMILY_2"/>
    <property type="match status" value="1"/>
</dbReference>
<keyword evidence="3" id="KW-0804">Transcription</keyword>
<dbReference type="InterPro" id="IPR020449">
    <property type="entry name" value="Tscrpt_reg_AraC-type_HTH"/>
</dbReference>
<dbReference type="InterPro" id="IPR032783">
    <property type="entry name" value="AraC_lig"/>
</dbReference>
<dbReference type="Gene3D" id="1.10.10.60">
    <property type="entry name" value="Homeodomain-like"/>
    <property type="match status" value="2"/>
</dbReference>
<dbReference type="InterPro" id="IPR018062">
    <property type="entry name" value="HTH_AraC-typ_CS"/>
</dbReference>
<dbReference type="PROSITE" id="PS00041">
    <property type="entry name" value="HTH_ARAC_FAMILY_1"/>
    <property type="match status" value="1"/>
</dbReference>
<dbReference type="PANTHER" id="PTHR46796:SF13">
    <property type="entry name" value="HTH-TYPE TRANSCRIPTIONAL ACTIVATOR RHAS"/>
    <property type="match status" value="1"/>
</dbReference>
<organism evidence="5 6">
    <name type="scientific">Phenylobacterium koreense</name>
    <dbReference type="NCBI Taxonomy" id="266125"/>
    <lineage>
        <taxon>Bacteria</taxon>
        <taxon>Pseudomonadati</taxon>
        <taxon>Pseudomonadota</taxon>
        <taxon>Alphaproteobacteria</taxon>
        <taxon>Caulobacterales</taxon>
        <taxon>Caulobacteraceae</taxon>
        <taxon>Phenylobacterium</taxon>
    </lineage>
</organism>
<dbReference type="RefSeq" id="WP_331928797.1">
    <property type="nucleotide sequence ID" value="NZ_JBEPLU010000001.1"/>
</dbReference>
<keyword evidence="2" id="KW-0238">DNA-binding</keyword>
<dbReference type="Proteomes" id="UP001549110">
    <property type="component" value="Unassembled WGS sequence"/>
</dbReference>
<name>A0ABV2EEW4_9CAUL</name>
<evidence type="ECO:0000256" key="1">
    <source>
        <dbReference type="ARBA" id="ARBA00023015"/>
    </source>
</evidence>
<evidence type="ECO:0000313" key="5">
    <source>
        <dbReference type="EMBL" id="MET3525571.1"/>
    </source>
</evidence>
<reference evidence="5 6" key="1">
    <citation type="submission" date="2024-06" db="EMBL/GenBank/DDBJ databases">
        <title>Genomic Encyclopedia of Type Strains, Phase IV (KMG-IV): sequencing the most valuable type-strain genomes for metagenomic binning, comparative biology and taxonomic classification.</title>
        <authorList>
            <person name="Goeker M."/>
        </authorList>
    </citation>
    <scope>NUCLEOTIDE SEQUENCE [LARGE SCALE GENOMIC DNA]</scope>
    <source>
        <strain evidence="5 6">DSM 17809</strain>
    </source>
</reference>
<dbReference type="PANTHER" id="PTHR46796">
    <property type="entry name" value="HTH-TYPE TRANSCRIPTIONAL ACTIVATOR RHAS-RELATED"/>
    <property type="match status" value="1"/>
</dbReference>
<dbReference type="PRINTS" id="PR00032">
    <property type="entry name" value="HTHARAC"/>
</dbReference>
<evidence type="ECO:0000256" key="3">
    <source>
        <dbReference type="ARBA" id="ARBA00023163"/>
    </source>
</evidence>
<dbReference type="Pfam" id="PF12852">
    <property type="entry name" value="Cupin_6"/>
    <property type="match status" value="1"/>
</dbReference>
<keyword evidence="6" id="KW-1185">Reference proteome</keyword>
<evidence type="ECO:0000313" key="6">
    <source>
        <dbReference type="Proteomes" id="UP001549110"/>
    </source>
</evidence>
<evidence type="ECO:0000259" key="4">
    <source>
        <dbReference type="PROSITE" id="PS01124"/>
    </source>
</evidence>